<comment type="caution">
    <text evidence="4">The sequence shown here is derived from an EMBL/GenBank/DDBJ whole genome shotgun (WGS) entry which is preliminary data.</text>
</comment>
<dbReference type="Proteomes" id="UP000025047">
    <property type="component" value="Unassembled WGS sequence"/>
</dbReference>
<dbReference type="GO" id="GO:0046872">
    <property type="term" value="F:metal ion binding"/>
    <property type="evidence" value="ECO:0007669"/>
    <property type="project" value="UniProtKB-KW"/>
</dbReference>
<keyword evidence="2 4" id="KW-0808">Transferase</keyword>
<dbReference type="EMBL" id="APGJ01000003">
    <property type="protein sequence ID" value="EYD73199.1"/>
    <property type="molecule type" value="Genomic_DNA"/>
</dbReference>
<evidence type="ECO:0000256" key="1">
    <source>
        <dbReference type="ARBA" id="ARBA00022676"/>
    </source>
</evidence>
<dbReference type="STRING" id="1122180.Lokhon_00726"/>
<dbReference type="Gene3D" id="3.90.550.10">
    <property type="entry name" value="Spore Coat Polysaccharide Biosynthesis Protein SpsA, Chain A"/>
    <property type="match status" value="1"/>
</dbReference>
<dbReference type="eggNOG" id="COG1442">
    <property type="taxonomic scope" value="Bacteria"/>
</dbReference>
<dbReference type="InterPro" id="IPR050748">
    <property type="entry name" value="Glycosyltrans_8_dom-fam"/>
</dbReference>
<keyword evidence="1" id="KW-0328">Glycosyltransferase</keyword>
<protein>
    <submittedName>
        <fullName evidence="4">Glycosyl transferase, family 8</fullName>
    </submittedName>
</protein>
<evidence type="ECO:0000313" key="4">
    <source>
        <dbReference type="EMBL" id="EYD73199.1"/>
    </source>
</evidence>
<evidence type="ECO:0000313" key="5">
    <source>
        <dbReference type="Proteomes" id="UP000025047"/>
    </source>
</evidence>
<accession>A0A017HHC9</accession>
<sequence length="316" mass="35063">MDVRVESDRPARHRHAVVFCCDDNYLPYAAFAAAQIAQLAPERDFDIVICADTRLELPDALGLRHCVIDAGGMFDGFGLDARRTVSTYLRLAVPEALARDYDRILYLDSDVFVRGGDFDALLRVDLGGRPAAAVRDNQQWRTPGRHAADLKALGLPNGAYFNAGVMLIDVAAWRGGRVLERALEFGQNNAGRMRHKDQTLLNAVLQGEWAEIAPVWNWQYTRASRLFEAMLDTHVVHFIGPAKPWADPEHRLPPQFAAGLARFMARWFPDRSRPVPGRGPMGVPGAARALAWTHLRGAGRTEAYLGRFAGDLTVLP</sequence>
<reference evidence="4 5" key="1">
    <citation type="submission" date="2013-03" db="EMBL/GenBank/DDBJ databases">
        <authorList>
            <person name="Fiebig A."/>
            <person name="Goeker M."/>
            <person name="Klenk H.-P.P."/>
        </authorList>
    </citation>
    <scope>NUCLEOTIDE SEQUENCE [LARGE SCALE GENOMIC DNA]</scope>
    <source>
        <strain evidence="4 5">DSM 17492</strain>
    </source>
</reference>
<dbReference type="AlphaFoldDB" id="A0A017HHC9"/>
<dbReference type="SUPFAM" id="SSF53448">
    <property type="entry name" value="Nucleotide-diphospho-sugar transferases"/>
    <property type="match status" value="1"/>
</dbReference>
<gene>
    <name evidence="4" type="ORF">Lokhon_00726</name>
</gene>
<dbReference type="CDD" id="cd04194">
    <property type="entry name" value="GT8_A4GalT_like"/>
    <property type="match status" value="1"/>
</dbReference>
<evidence type="ECO:0000256" key="2">
    <source>
        <dbReference type="ARBA" id="ARBA00022679"/>
    </source>
</evidence>
<dbReference type="GO" id="GO:0016757">
    <property type="term" value="F:glycosyltransferase activity"/>
    <property type="evidence" value="ECO:0007669"/>
    <property type="project" value="UniProtKB-KW"/>
</dbReference>
<dbReference type="PANTHER" id="PTHR13778">
    <property type="entry name" value="GLYCOSYLTRANSFERASE 8 DOMAIN-CONTAINING PROTEIN"/>
    <property type="match status" value="1"/>
</dbReference>
<dbReference type="RefSeq" id="WP_017927773.1">
    <property type="nucleotide sequence ID" value="NZ_KB822996.1"/>
</dbReference>
<dbReference type="InterPro" id="IPR029044">
    <property type="entry name" value="Nucleotide-diphossugar_trans"/>
</dbReference>
<dbReference type="Pfam" id="PF01501">
    <property type="entry name" value="Glyco_transf_8"/>
    <property type="match status" value="1"/>
</dbReference>
<dbReference type="InterPro" id="IPR002495">
    <property type="entry name" value="Glyco_trans_8"/>
</dbReference>
<name>A0A017HHC9_9RHOB</name>
<dbReference type="HOGENOM" id="CLU_050833_0_3_5"/>
<proteinExistence type="predicted"/>
<keyword evidence="3" id="KW-0479">Metal-binding</keyword>
<evidence type="ECO:0000256" key="3">
    <source>
        <dbReference type="ARBA" id="ARBA00022723"/>
    </source>
</evidence>
<organism evidence="4 5">
    <name type="scientific">Limimaricola hongkongensis DSM 17492</name>
    <dbReference type="NCBI Taxonomy" id="1122180"/>
    <lineage>
        <taxon>Bacteria</taxon>
        <taxon>Pseudomonadati</taxon>
        <taxon>Pseudomonadota</taxon>
        <taxon>Alphaproteobacteria</taxon>
        <taxon>Rhodobacterales</taxon>
        <taxon>Paracoccaceae</taxon>
        <taxon>Limimaricola</taxon>
    </lineage>
</organism>
<dbReference type="PATRIC" id="fig|1122180.6.peg.724"/>
<dbReference type="OrthoDB" id="5672604at2"/>
<keyword evidence="5" id="KW-1185">Reference proteome</keyword>
<dbReference type="PANTHER" id="PTHR13778:SF47">
    <property type="entry name" value="LIPOPOLYSACCHARIDE 1,3-GALACTOSYLTRANSFERASE"/>
    <property type="match status" value="1"/>
</dbReference>